<dbReference type="PANTHER" id="PTHR42852">
    <property type="entry name" value="THIOL:DISULFIDE INTERCHANGE PROTEIN DSBE"/>
    <property type="match status" value="1"/>
</dbReference>
<dbReference type="InterPro" id="IPR000866">
    <property type="entry name" value="AhpC/TSA"/>
</dbReference>
<accession>A0ABW0Q6W2</accession>
<dbReference type="Proteomes" id="UP001596084">
    <property type="component" value="Unassembled WGS sequence"/>
</dbReference>
<dbReference type="PANTHER" id="PTHR42852:SF17">
    <property type="entry name" value="THIOREDOXIN-LIKE PROTEIN HI_1115"/>
    <property type="match status" value="1"/>
</dbReference>
<gene>
    <name evidence="2" type="ORF">ACFPP7_02785</name>
</gene>
<evidence type="ECO:0000313" key="2">
    <source>
        <dbReference type="EMBL" id="MFC5519847.1"/>
    </source>
</evidence>
<dbReference type="InterPro" id="IPR036249">
    <property type="entry name" value="Thioredoxin-like_sf"/>
</dbReference>
<dbReference type="InterPro" id="IPR006311">
    <property type="entry name" value="TAT_signal"/>
</dbReference>
<feature type="domain" description="Thioredoxin" evidence="1">
    <location>
        <begin position="36"/>
        <end position="178"/>
    </location>
</feature>
<organism evidence="2 3">
    <name type="scientific">Polaromonas jejuensis</name>
    <dbReference type="NCBI Taxonomy" id="457502"/>
    <lineage>
        <taxon>Bacteria</taxon>
        <taxon>Pseudomonadati</taxon>
        <taxon>Pseudomonadota</taxon>
        <taxon>Betaproteobacteria</taxon>
        <taxon>Burkholderiales</taxon>
        <taxon>Comamonadaceae</taxon>
        <taxon>Polaromonas</taxon>
    </lineage>
</organism>
<dbReference type="InterPro" id="IPR050553">
    <property type="entry name" value="Thioredoxin_ResA/DsbE_sf"/>
</dbReference>
<reference evidence="3" key="1">
    <citation type="journal article" date="2019" name="Int. J. Syst. Evol. Microbiol.">
        <title>The Global Catalogue of Microorganisms (GCM) 10K type strain sequencing project: providing services to taxonomists for standard genome sequencing and annotation.</title>
        <authorList>
            <consortium name="The Broad Institute Genomics Platform"/>
            <consortium name="The Broad Institute Genome Sequencing Center for Infectious Disease"/>
            <person name="Wu L."/>
            <person name="Ma J."/>
        </authorList>
    </citation>
    <scope>NUCLEOTIDE SEQUENCE [LARGE SCALE GENOMIC DNA]</scope>
    <source>
        <strain evidence="3">CGMCC 4.7277</strain>
    </source>
</reference>
<dbReference type="Gene3D" id="3.40.30.10">
    <property type="entry name" value="Glutaredoxin"/>
    <property type="match status" value="1"/>
</dbReference>
<dbReference type="PROSITE" id="PS51352">
    <property type="entry name" value="THIOREDOXIN_2"/>
    <property type="match status" value="1"/>
</dbReference>
<evidence type="ECO:0000313" key="3">
    <source>
        <dbReference type="Proteomes" id="UP001596084"/>
    </source>
</evidence>
<dbReference type="RefSeq" id="WP_245660936.1">
    <property type="nucleotide sequence ID" value="NZ_JBHSMX010000004.1"/>
</dbReference>
<dbReference type="CDD" id="cd02966">
    <property type="entry name" value="TlpA_like_family"/>
    <property type="match status" value="1"/>
</dbReference>
<proteinExistence type="predicted"/>
<comment type="caution">
    <text evidence="2">The sequence shown here is derived from an EMBL/GenBank/DDBJ whole genome shotgun (WGS) entry which is preliminary data.</text>
</comment>
<dbReference type="SUPFAM" id="SSF52833">
    <property type="entry name" value="Thioredoxin-like"/>
    <property type="match status" value="1"/>
</dbReference>
<sequence length="178" mass="19178">MFNRRNVMQSIAALALPLAPGMGPRAWARGAEAPLPKVGSTLALPAVTLLDGRRWRPAQAEGKLLVVYWWASWCPFCALQSPHMEALWRAQKAKGLDLLALSIDKQPAAAVNYMKAKGYSFPAGMLTPEVARLLPKPVGLPVVVALKVDGPGGRSGTVVFAESGEMFPEDVEGLKKYL</sequence>
<evidence type="ECO:0000259" key="1">
    <source>
        <dbReference type="PROSITE" id="PS51352"/>
    </source>
</evidence>
<name>A0ABW0Q6W2_9BURK</name>
<dbReference type="EMBL" id="JBHSMX010000004">
    <property type="protein sequence ID" value="MFC5519847.1"/>
    <property type="molecule type" value="Genomic_DNA"/>
</dbReference>
<protein>
    <submittedName>
        <fullName evidence="2">TlpA family protein disulfide reductase</fullName>
    </submittedName>
</protein>
<dbReference type="PROSITE" id="PS51318">
    <property type="entry name" value="TAT"/>
    <property type="match status" value="1"/>
</dbReference>
<keyword evidence="3" id="KW-1185">Reference proteome</keyword>
<dbReference type="InterPro" id="IPR013766">
    <property type="entry name" value="Thioredoxin_domain"/>
</dbReference>
<dbReference type="Pfam" id="PF00578">
    <property type="entry name" value="AhpC-TSA"/>
    <property type="match status" value="1"/>
</dbReference>